<comment type="subcellular location">
    <subcellularLocation>
        <location evidence="1">Membrane</location>
        <topology evidence="1">Multi-pass membrane protein</topology>
    </subcellularLocation>
</comment>
<sequence length="215" mass="25413">MLFLLLLLLSGICWTLVYVQLIILGFKEKTYGMPFIALALNFAWESINSFINLKNDILNLQTFITLVWFLLDIIIVYTYLRYGKQHFPKYTSKKYFMPWTIVIFLMAFLIQYYFFIDFGTLGGVYSRFLQNLIMSILFINMLVNRNNLKGQNLSIGIYKWIGTLAPTILYGVFHEYKLILILGFFCSLFDILYIYFLNNIKKVSSNYSKFNYKSS</sequence>
<evidence type="ECO:0000313" key="6">
    <source>
        <dbReference type="EMBL" id="OOM72342.1"/>
    </source>
</evidence>
<feature type="transmembrane region" description="Helical" evidence="5">
    <location>
        <begin position="95"/>
        <end position="116"/>
    </location>
</feature>
<keyword evidence="4 5" id="KW-0472">Membrane</keyword>
<dbReference type="Proteomes" id="UP000190890">
    <property type="component" value="Unassembled WGS sequence"/>
</dbReference>
<evidence type="ECO:0000313" key="7">
    <source>
        <dbReference type="Proteomes" id="UP000190890"/>
    </source>
</evidence>
<dbReference type="AlphaFoldDB" id="A0A1S8T3U9"/>
<evidence type="ECO:0000256" key="3">
    <source>
        <dbReference type="ARBA" id="ARBA00022989"/>
    </source>
</evidence>
<name>A0A1S8T3U9_9CLOT</name>
<protein>
    <submittedName>
        <fullName evidence="6">Uncharacterized protein</fullName>
    </submittedName>
</protein>
<evidence type="ECO:0000256" key="1">
    <source>
        <dbReference type="ARBA" id="ARBA00004141"/>
    </source>
</evidence>
<organism evidence="6 7">
    <name type="scientific">Clostridium puniceum</name>
    <dbReference type="NCBI Taxonomy" id="29367"/>
    <lineage>
        <taxon>Bacteria</taxon>
        <taxon>Bacillati</taxon>
        <taxon>Bacillota</taxon>
        <taxon>Clostridia</taxon>
        <taxon>Eubacteriales</taxon>
        <taxon>Clostridiaceae</taxon>
        <taxon>Clostridium</taxon>
    </lineage>
</organism>
<evidence type="ECO:0000256" key="5">
    <source>
        <dbReference type="SAM" id="Phobius"/>
    </source>
</evidence>
<proteinExistence type="predicted"/>
<evidence type="ECO:0000256" key="4">
    <source>
        <dbReference type="ARBA" id="ARBA00023136"/>
    </source>
</evidence>
<evidence type="ECO:0000256" key="2">
    <source>
        <dbReference type="ARBA" id="ARBA00022692"/>
    </source>
</evidence>
<dbReference type="GO" id="GO:0016020">
    <property type="term" value="C:membrane"/>
    <property type="evidence" value="ECO:0007669"/>
    <property type="project" value="UniProtKB-SubCell"/>
</dbReference>
<feature type="transmembrane region" description="Helical" evidence="5">
    <location>
        <begin position="156"/>
        <end position="173"/>
    </location>
</feature>
<dbReference type="EMBL" id="LZZM01000223">
    <property type="protein sequence ID" value="OOM72342.1"/>
    <property type="molecule type" value="Genomic_DNA"/>
</dbReference>
<feature type="transmembrane region" description="Helical" evidence="5">
    <location>
        <begin position="128"/>
        <end position="144"/>
    </location>
</feature>
<dbReference type="PANTHER" id="PTHR42038">
    <property type="match status" value="1"/>
</dbReference>
<keyword evidence="2 5" id="KW-0812">Transmembrane</keyword>
<dbReference type="PANTHER" id="PTHR42038:SF2">
    <property type="entry name" value="TERPENE CYCLASE AUSL"/>
    <property type="match status" value="1"/>
</dbReference>
<dbReference type="InterPro" id="IPR039020">
    <property type="entry name" value="PaxB-like"/>
</dbReference>
<keyword evidence="3 5" id="KW-1133">Transmembrane helix</keyword>
<feature type="transmembrane region" description="Helical" evidence="5">
    <location>
        <begin position="6"/>
        <end position="26"/>
    </location>
</feature>
<accession>A0A1S8T3U9</accession>
<feature type="transmembrane region" description="Helical" evidence="5">
    <location>
        <begin position="63"/>
        <end position="83"/>
    </location>
</feature>
<feature type="transmembrane region" description="Helical" evidence="5">
    <location>
        <begin position="179"/>
        <end position="197"/>
    </location>
</feature>
<dbReference type="Pfam" id="PF25129">
    <property type="entry name" value="Pyr4-TMTC"/>
    <property type="match status" value="1"/>
</dbReference>
<reference evidence="6 7" key="1">
    <citation type="submission" date="2016-05" db="EMBL/GenBank/DDBJ databases">
        <title>Microbial solvent formation.</title>
        <authorList>
            <person name="Poehlein A."/>
            <person name="Montoya Solano J.D."/>
            <person name="Flitsch S."/>
            <person name="Krabben P."/>
            <person name="Duerre P."/>
            <person name="Daniel R."/>
        </authorList>
    </citation>
    <scope>NUCLEOTIDE SEQUENCE [LARGE SCALE GENOMIC DNA]</scope>
    <source>
        <strain evidence="6 7">DSM 2619</strain>
    </source>
</reference>
<keyword evidence="7" id="KW-1185">Reference proteome</keyword>
<dbReference type="GO" id="GO:0016829">
    <property type="term" value="F:lyase activity"/>
    <property type="evidence" value="ECO:0007669"/>
    <property type="project" value="InterPro"/>
</dbReference>
<gene>
    <name evidence="6" type="ORF">CLPUN_48100</name>
</gene>
<comment type="caution">
    <text evidence="6">The sequence shown here is derived from an EMBL/GenBank/DDBJ whole genome shotgun (WGS) entry which is preliminary data.</text>
</comment>